<keyword evidence="3" id="KW-0238">DNA-binding</keyword>
<dbReference type="SUPFAM" id="SSF49493">
    <property type="entry name" value="HSP40/DnaJ peptide-binding domain"/>
    <property type="match status" value="2"/>
</dbReference>
<dbReference type="OrthoDB" id="9779889at2"/>
<dbReference type="Pfam" id="PF00226">
    <property type="entry name" value="DnaJ"/>
    <property type="match status" value="1"/>
</dbReference>
<dbReference type="InterPro" id="IPR036869">
    <property type="entry name" value="J_dom_sf"/>
</dbReference>
<dbReference type="Gene3D" id="2.60.260.20">
    <property type="entry name" value="Urease metallochaperone UreE, N-terminal domain"/>
    <property type="match status" value="2"/>
</dbReference>
<dbReference type="GO" id="GO:0005737">
    <property type="term" value="C:cytoplasm"/>
    <property type="evidence" value="ECO:0007669"/>
    <property type="project" value="TreeGrafter"/>
</dbReference>
<keyword evidence="1" id="KW-0143">Chaperone</keyword>
<dbReference type="Proteomes" id="UP000232003">
    <property type="component" value="Chromosome"/>
</dbReference>
<evidence type="ECO:0000313" key="3">
    <source>
        <dbReference type="EMBL" id="AUB39073.1"/>
    </source>
</evidence>
<dbReference type="InterPro" id="IPR001623">
    <property type="entry name" value="DnaJ_domain"/>
</dbReference>
<organism evidence="3 4">
    <name type="scientific">Nostoc flagelliforme CCNUN1</name>
    <dbReference type="NCBI Taxonomy" id="2038116"/>
    <lineage>
        <taxon>Bacteria</taxon>
        <taxon>Bacillati</taxon>
        <taxon>Cyanobacteriota</taxon>
        <taxon>Cyanophyceae</taxon>
        <taxon>Nostocales</taxon>
        <taxon>Nostocaceae</taxon>
        <taxon>Nostoc</taxon>
    </lineage>
</organism>
<evidence type="ECO:0000313" key="4">
    <source>
        <dbReference type="Proteomes" id="UP000232003"/>
    </source>
</evidence>
<dbReference type="CDD" id="cd10747">
    <property type="entry name" value="DnaJ_C"/>
    <property type="match status" value="1"/>
</dbReference>
<gene>
    <name evidence="3" type="ORF">COO91_05061</name>
</gene>
<dbReference type="GO" id="GO:0042026">
    <property type="term" value="P:protein refolding"/>
    <property type="evidence" value="ECO:0007669"/>
    <property type="project" value="TreeGrafter"/>
</dbReference>
<protein>
    <submittedName>
        <fullName evidence="3">CbpA, curved DNA-binding protein</fullName>
    </submittedName>
</protein>
<dbReference type="KEGG" id="nfl:COO91_05061"/>
<accession>A0A2K8SUR9</accession>
<proteinExistence type="predicted"/>
<evidence type="ECO:0000259" key="2">
    <source>
        <dbReference type="PROSITE" id="PS50076"/>
    </source>
</evidence>
<feature type="domain" description="J" evidence="2">
    <location>
        <begin position="8"/>
        <end position="73"/>
    </location>
</feature>
<dbReference type="RefSeq" id="WP_100900189.1">
    <property type="nucleotide sequence ID" value="NZ_CAWNNC010000001.1"/>
</dbReference>
<dbReference type="PANTHER" id="PTHR43096:SF52">
    <property type="entry name" value="DNAJ HOMOLOG 1, MITOCHONDRIAL-RELATED"/>
    <property type="match status" value="1"/>
</dbReference>
<dbReference type="SMART" id="SM00271">
    <property type="entry name" value="DnaJ"/>
    <property type="match status" value="1"/>
</dbReference>
<dbReference type="AlphaFoldDB" id="A0A2K8SUR9"/>
<dbReference type="Gene3D" id="1.10.287.110">
    <property type="entry name" value="DnaJ domain"/>
    <property type="match status" value="1"/>
</dbReference>
<dbReference type="GO" id="GO:0003677">
    <property type="term" value="F:DNA binding"/>
    <property type="evidence" value="ECO:0007669"/>
    <property type="project" value="UniProtKB-KW"/>
</dbReference>
<evidence type="ECO:0000256" key="1">
    <source>
        <dbReference type="ARBA" id="ARBA00023186"/>
    </source>
</evidence>
<dbReference type="FunFam" id="2.60.260.20:FF:000013">
    <property type="entry name" value="DnaJ subfamily B member 11"/>
    <property type="match status" value="1"/>
</dbReference>
<dbReference type="CDD" id="cd06257">
    <property type="entry name" value="DnaJ"/>
    <property type="match status" value="1"/>
</dbReference>
<dbReference type="EMBL" id="CP024785">
    <property type="protein sequence ID" value="AUB39073.1"/>
    <property type="molecule type" value="Genomic_DNA"/>
</dbReference>
<dbReference type="GO" id="GO:0051082">
    <property type="term" value="F:unfolded protein binding"/>
    <property type="evidence" value="ECO:0007669"/>
    <property type="project" value="InterPro"/>
</dbReference>
<reference evidence="3 4" key="1">
    <citation type="submission" date="2017-11" db="EMBL/GenBank/DDBJ databases">
        <title>Complete genome of a free-living desiccation-tolerant cyanobacterium and its photosynthetic adaptation to extreme terrestrial habitat.</title>
        <authorList>
            <person name="Shang J."/>
        </authorList>
    </citation>
    <scope>NUCLEOTIDE SEQUENCE [LARGE SCALE GENOMIC DNA]</scope>
    <source>
        <strain evidence="3 4">CCNUN1</strain>
    </source>
</reference>
<dbReference type="InterPro" id="IPR002939">
    <property type="entry name" value="DnaJ_C"/>
</dbReference>
<sequence length="346" mass="38312">MAATDFKDYYAILGVSKTATQDEIKQAFRKLARKYHPDVNPNNKQAEARFKEVSEAYEVVSDPDKRKKYDQFGQYWKQAGEGFSSGGAGVDMGGFDFSQYGNFDEFINELLGRFGGATPRGGRQSYSQQTNNYSNYSQNYSYRSTTGATSGFSGNFNDYGFGDASTSTSQDSEAAITLTFAEAFNGVQKRFSLGNETIDVRIPSGAKPGTRLRVRGKGQINPMTQQRGDLYLKVEFQPHSFFQMEGDNLVCEVPITPDEATLGASIDVPTPDGLVNVKLPAGVRSGQSLRLRGKGWPLAKGGRGDQLVKVAIAPPKDLSQQEREYYEKIRAIRTYNPRSHLQQVKL</sequence>
<dbReference type="Pfam" id="PF01556">
    <property type="entry name" value="DnaJ_C"/>
    <property type="match status" value="1"/>
</dbReference>
<dbReference type="SUPFAM" id="SSF46565">
    <property type="entry name" value="Chaperone J-domain"/>
    <property type="match status" value="1"/>
</dbReference>
<dbReference type="InterPro" id="IPR008971">
    <property type="entry name" value="HSP40/DnaJ_pept-bd"/>
</dbReference>
<dbReference type="PRINTS" id="PR00625">
    <property type="entry name" value="JDOMAIN"/>
</dbReference>
<dbReference type="PANTHER" id="PTHR43096">
    <property type="entry name" value="DNAJ HOMOLOG 1, MITOCHONDRIAL-RELATED"/>
    <property type="match status" value="1"/>
</dbReference>
<dbReference type="FunFam" id="1.10.287.110:FF:000034">
    <property type="entry name" value="Chaperone protein DnaJ"/>
    <property type="match status" value="1"/>
</dbReference>
<dbReference type="PROSITE" id="PS50076">
    <property type="entry name" value="DNAJ_2"/>
    <property type="match status" value="1"/>
</dbReference>
<keyword evidence="4" id="KW-1185">Reference proteome</keyword>
<name>A0A2K8SUR9_9NOSO</name>